<gene>
    <name evidence="1" type="ORF">ACFSJ0_52420</name>
</gene>
<protein>
    <recommendedName>
        <fullName evidence="3">Antibiotic biosynthesis monooxygenase</fullName>
    </recommendedName>
</protein>
<reference evidence="2" key="1">
    <citation type="journal article" date="2019" name="Int. J. Syst. Evol. Microbiol.">
        <title>The Global Catalogue of Microorganisms (GCM) 10K type strain sequencing project: providing services to taxonomists for standard genome sequencing and annotation.</title>
        <authorList>
            <consortium name="The Broad Institute Genomics Platform"/>
            <consortium name="The Broad Institute Genome Sequencing Center for Infectious Disease"/>
            <person name="Wu L."/>
            <person name="Ma J."/>
        </authorList>
    </citation>
    <scope>NUCLEOTIDE SEQUENCE [LARGE SCALE GENOMIC DNA]</scope>
    <source>
        <strain evidence="2">CGMCC 1.15399</strain>
    </source>
</reference>
<evidence type="ECO:0000313" key="2">
    <source>
        <dbReference type="Proteomes" id="UP001597097"/>
    </source>
</evidence>
<comment type="caution">
    <text evidence="1">The sequence shown here is derived from an EMBL/GenBank/DDBJ whole genome shotgun (WGS) entry which is preliminary data.</text>
</comment>
<evidence type="ECO:0008006" key="3">
    <source>
        <dbReference type="Google" id="ProtNLM"/>
    </source>
</evidence>
<dbReference type="Proteomes" id="UP001597097">
    <property type="component" value="Unassembled WGS sequence"/>
</dbReference>
<keyword evidence="2" id="KW-1185">Reference proteome</keyword>
<sequence length="205" mass="23033">MFIQIIQGQITDIGEMRTSLDRWHAELAPGADGWLGTTAGVTDDGMFVNTARFESREVARRNSERPEQGQWWAETAKLFSGEVAFHDCNEVFTYLKGGSDAAGFVQVMQGRIRDPQRMREVIAQGERSLAEFRPDLIGGFAALHGDGGYTEVAYFTSEQAAREGEGKPLPAETRELFEEWKGLFEGEPTYFDLRDPWLYSPPRTA</sequence>
<dbReference type="RefSeq" id="WP_219529598.1">
    <property type="nucleotide sequence ID" value="NZ_JAHKRM010000007.1"/>
</dbReference>
<proteinExistence type="predicted"/>
<evidence type="ECO:0000313" key="1">
    <source>
        <dbReference type="EMBL" id="MFD1545730.1"/>
    </source>
</evidence>
<organism evidence="1 2">
    <name type="scientific">Nonomuraea guangzhouensis</name>
    <dbReference type="NCBI Taxonomy" id="1291555"/>
    <lineage>
        <taxon>Bacteria</taxon>
        <taxon>Bacillati</taxon>
        <taxon>Actinomycetota</taxon>
        <taxon>Actinomycetes</taxon>
        <taxon>Streptosporangiales</taxon>
        <taxon>Streptosporangiaceae</taxon>
        <taxon>Nonomuraea</taxon>
    </lineage>
</organism>
<dbReference type="EMBL" id="JBHUCM010000049">
    <property type="protein sequence ID" value="MFD1545730.1"/>
    <property type="molecule type" value="Genomic_DNA"/>
</dbReference>
<name>A0ABW4GST2_9ACTN</name>
<accession>A0ABW4GST2</accession>